<evidence type="ECO:0000313" key="4">
    <source>
        <dbReference type="EMBL" id="PKS05539.1"/>
    </source>
</evidence>
<accession>A0A2N3MZE1</accession>
<dbReference type="EC" id="3.5.1.23" evidence="1"/>
<evidence type="ECO:0000256" key="1">
    <source>
        <dbReference type="ARBA" id="ARBA00011891"/>
    </source>
</evidence>
<protein>
    <recommendedName>
        <fullName evidence="1">ceramidase</fullName>
        <ecNumber evidence="1">3.5.1.23</ecNumber>
    </recommendedName>
</protein>
<dbReference type="InterPro" id="IPR029130">
    <property type="entry name" value="Acid_ceramidase_N"/>
</dbReference>
<name>A0A2N3MZE1_9PEZI</name>
<dbReference type="Proteomes" id="UP000233524">
    <property type="component" value="Unassembled WGS sequence"/>
</dbReference>
<reference evidence="4 5" key="1">
    <citation type="journal article" date="2017" name="G3 (Bethesda)">
        <title>First Draft Genome Sequence of the Pathogenic Fungus Lomentospora prolificans (Formerly Scedosporium prolificans).</title>
        <authorList>
            <person name="Luo R."/>
            <person name="Zimin A."/>
            <person name="Workman R."/>
            <person name="Fan Y."/>
            <person name="Pertea G."/>
            <person name="Grossman N."/>
            <person name="Wear M.P."/>
            <person name="Jia B."/>
            <person name="Miller H."/>
            <person name="Casadevall A."/>
            <person name="Timp W."/>
            <person name="Zhang S.X."/>
            <person name="Salzberg S.L."/>
        </authorList>
    </citation>
    <scope>NUCLEOTIDE SEQUENCE [LARGE SCALE GENOMIC DNA]</scope>
    <source>
        <strain evidence="4 5">JHH-5317</strain>
    </source>
</reference>
<keyword evidence="5" id="KW-1185">Reference proteome</keyword>
<dbReference type="STRING" id="41688.A0A2N3MZE1"/>
<organism evidence="4 5">
    <name type="scientific">Lomentospora prolificans</name>
    <dbReference type="NCBI Taxonomy" id="41688"/>
    <lineage>
        <taxon>Eukaryota</taxon>
        <taxon>Fungi</taxon>
        <taxon>Dikarya</taxon>
        <taxon>Ascomycota</taxon>
        <taxon>Pezizomycotina</taxon>
        <taxon>Sordariomycetes</taxon>
        <taxon>Hypocreomycetidae</taxon>
        <taxon>Microascales</taxon>
        <taxon>Microascaceae</taxon>
        <taxon>Lomentospora</taxon>
    </lineage>
</organism>
<feature type="domain" description="Acid ceramidase N-terminal" evidence="3">
    <location>
        <begin position="26"/>
        <end position="87"/>
    </location>
</feature>
<dbReference type="Gene3D" id="3.60.60.10">
    <property type="entry name" value="Penicillin V Acylase, Chain A"/>
    <property type="match status" value="1"/>
</dbReference>
<evidence type="ECO:0000313" key="5">
    <source>
        <dbReference type="Proteomes" id="UP000233524"/>
    </source>
</evidence>
<dbReference type="GO" id="GO:0017040">
    <property type="term" value="F:N-acylsphingosine amidohydrolase activity"/>
    <property type="evidence" value="ECO:0007669"/>
    <property type="project" value="UniProtKB-EC"/>
</dbReference>
<feature type="compositionally biased region" description="Basic and acidic residues" evidence="2">
    <location>
        <begin position="1"/>
        <end position="11"/>
    </location>
</feature>
<feature type="region of interest" description="Disordered" evidence="2">
    <location>
        <begin position="1"/>
        <end position="27"/>
    </location>
</feature>
<proteinExistence type="predicted"/>
<gene>
    <name evidence="4" type="ORF">jhhlp_008056</name>
</gene>
<dbReference type="AlphaFoldDB" id="A0A2N3MZE1"/>
<evidence type="ECO:0000256" key="2">
    <source>
        <dbReference type="SAM" id="MobiDB-lite"/>
    </source>
</evidence>
<dbReference type="EMBL" id="NLAX01001584">
    <property type="protein sequence ID" value="PKS05539.1"/>
    <property type="molecule type" value="Genomic_DNA"/>
</dbReference>
<dbReference type="PANTHER" id="PTHR28583:SF1">
    <property type="entry name" value="ACID CERAMIDASE"/>
    <property type="match status" value="1"/>
</dbReference>
<dbReference type="OrthoDB" id="5273684at2759"/>
<comment type="caution">
    <text evidence="4">The sequence shown here is derived from an EMBL/GenBank/DDBJ whole genome shotgun (WGS) entry which is preliminary data.</text>
</comment>
<sequence length="428" mass="47959">MADHQRSSDQSRRRRPSKKPEKGRLPAKFTVDLSQPPRARYNHITPFFQRVIQATDLAGIFKDLTNSLAGPNIGKIARYVAQLLLRRVRSNEETEELRGISQGSGVPMYLLVAFNALLDVLLGCTSGGVRVGSGLRGHGEEGSRIVHLRTLDWGMDPLRNLIVELDFVRSEGGPVVASVVTYFGYVGVLTGVRKGLSMSLNFRGRHDTSTWWKEMAFRWHQAMVVLGFRPSISTVLRQILLENSPFLPEKGHDCADRKKDETQGIISEDKVATMISNLLPSPSTAAYLIFCTPQFVRVVEKDHCSGTVRSSETFLAAYNHDRSDEEDPAQLESMAEHLAQSQAACGMADLVSFSLERKERLDQMWQESAASRRRRLKSSGDAVAMADVLKFVKDSEISNEETHYAVLMDPGTGEILWRRAYEEEDFIL</sequence>
<dbReference type="Pfam" id="PF15508">
    <property type="entry name" value="NAAA-beta"/>
    <property type="match status" value="1"/>
</dbReference>
<evidence type="ECO:0000259" key="3">
    <source>
        <dbReference type="Pfam" id="PF15508"/>
    </source>
</evidence>
<dbReference type="VEuPathDB" id="FungiDB:jhhlp_008056"/>
<dbReference type="InParanoid" id="A0A2N3MZE1"/>
<dbReference type="PANTHER" id="PTHR28583">
    <property type="entry name" value="ACID AMIDASE"/>
    <property type="match status" value="1"/>
</dbReference>